<dbReference type="AlphaFoldDB" id="A0A7X3MR57"/>
<evidence type="ECO:0000313" key="3">
    <source>
        <dbReference type="Proteomes" id="UP000436483"/>
    </source>
</evidence>
<comment type="caution">
    <text evidence="2">The sequence shown here is derived from an EMBL/GenBank/DDBJ whole genome shotgun (WGS) entry which is preliminary data.</text>
</comment>
<dbReference type="EMBL" id="WURB01000005">
    <property type="protein sequence ID" value="MXQ11485.1"/>
    <property type="molecule type" value="Genomic_DNA"/>
</dbReference>
<evidence type="ECO:0000256" key="1">
    <source>
        <dbReference type="SAM" id="MobiDB-lite"/>
    </source>
</evidence>
<name>A0A7X3MR57_9HYPH</name>
<reference evidence="2 3" key="2">
    <citation type="submission" date="2020-01" db="EMBL/GenBank/DDBJ databases">
        <title>Microvirga sp. nov., an arsenate reduction bacterium isolated from Tibet hotspring sediments.</title>
        <authorList>
            <person name="Xian W.-D."/>
            <person name="Li W.-J."/>
        </authorList>
    </citation>
    <scope>NUCLEOTIDE SEQUENCE [LARGE SCALE GENOMIC DNA]</scope>
    <source>
        <strain evidence="2 3">KCTC 23863</strain>
    </source>
</reference>
<sequence length="147" mass="15969">MGIITAAILLVIGYVVITKVVGLAFRLVVPVVLIAILAGAGIFTDLLPGDRSARYPADHDRPHRMPADGGRWGDIRLGDIADAVIAAAQSFLHGTQSLLDRAAEPRVSEQPPPSSDFRHRPRTRYGEEMPAYDDPPSWDRGRSGQAY</sequence>
<dbReference type="Proteomes" id="UP000436483">
    <property type="component" value="Unassembled WGS sequence"/>
</dbReference>
<keyword evidence="3" id="KW-1185">Reference proteome</keyword>
<reference evidence="2 3" key="1">
    <citation type="submission" date="2019-12" db="EMBL/GenBank/DDBJ databases">
        <authorList>
            <person name="Yuan C.-G."/>
        </authorList>
    </citation>
    <scope>NUCLEOTIDE SEQUENCE [LARGE SCALE GENOMIC DNA]</scope>
    <source>
        <strain evidence="2 3">KCTC 23863</strain>
    </source>
</reference>
<dbReference type="RefSeq" id="WP_160884087.1">
    <property type="nucleotide sequence ID" value="NZ_WURB01000005.1"/>
</dbReference>
<dbReference type="OrthoDB" id="9913656at2"/>
<feature type="region of interest" description="Disordered" evidence="1">
    <location>
        <begin position="102"/>
        <end position="147"/>
    </location>
</feature>
<evidence type="ECO:0000313" key="2">
    <source>
        <dbReference type="EMBL" id="MXQ11485.1"/>
    </source>
</evidence>
<protein>
    <submittedName>
        <fullName evidence="2">Uncharacterized protein</fullName>
    </submittedName>
</protein>
<gene>
    <name evidence="2" type="ORF">GR328_08430</name>
</gene>
<organism evidence="2 3">
    <name type="scientific">Microvirga makkahensis</name>
    <dbReference type="NCBI Taxonomy" id="1128670"/>
    <lineage>
        <taxon>Bacteria</taxon>
        <taxon>Pseudomonadati</taxon>
        <taxon>Pseudomonadota</taxon>
        <taxon>Alphaproteobacteria</taxon>
        <taxon>Hyphomicrobiales</taxon>
        <taxon>Methylobacteriaceae</taxon>
        <taxon>Microvirga</taxon>
    </lineage>
</organism>
<feature type="compositionally biased region" description="Basic and acidic residues" evidence="1">
    <location>
        <begin position="137"/>
        <end position="147"/>
    </location>
</feature>
<proteinExistence type="predicted"/>
<accession>A0A7X3MR57</accession>